<protein>
    <recommendedName>
        <fullName evidence="9">SAM-dependent methyltransferase TRM5/TYW2-type domain-containing protein</fullName>
    </recommendedName>
</protein>
<dbReference type="GO" id="GO:0102522">
    <property type="term" value="F:tRNA 4-demethylwyosine alpha-amino-alpha-carboxypropyltransferase activity"/>
    <property type="evidence" value="ECO:0007669"/>
    <property type="project" value="UniProtKB-EC"/>
</dbReference>
<dbReference type="Gene3D" id="2.120.10.80">
    <property type="entry name" value="Kelch-type beta propeller"/>
    <property type="match status" value="2"/>
</dbReference>
<evidence type="ECO:0000256" key="8">
    <source>
        <dbReference type="SAM" id="MobiDB-lite"/>
    </source>
</evidence>
<dbReference type="Gene3D" id="3.30.300.110">
    <property type="entry name" value="Met-10+ protein-like domains"/>
    <property type="match status" value="1"/>
</dbReference>
<feature type="domain" description="SAM-dependent methyltransferase TRM5/TYW2-type" evidence="9">
    <location>
        <begin position="802"/>
        <end position="1061"/>
    </location>
</feature>
<organism evidence="10 11">
    <name type="scientific">Stephania cephalantha</name>
    <dbReference type="NCBI Taxonomy" id="152367"/>
    <lineage>
        <taxon>Eukaryota</taxon>
        <taxon>Viridiplantae</taxon>
        <taxon>Streptophyta</taxon>
        <taxon>Embryophyta</taxon>
        <taxon>Tracheophyta</taxon>
        <taxon>Spermatophyta</taxon>
        <taxon>Magnoliopsida</taxon>
        <taxon>Ranunculales</taxon>
        <taxon>Menispermaceae</taxon>
        <taxon>Menispermoideae</taxon>
        <taxon>Cissampelideae</taxon>
        <taxon>Stephania</taxon>
    </lineage>
</organism>
<dbReference type="FunFam" id="3.40.50.150:FF:000131">
    <property type="entry name" value="tRNA wybutosine-synthesizing protein 2/3/4"/>
    <property type="match status" value="1"/>
</dbReference>
<dbReference type="FunFam" id="2.120.10.80:FF:000128">
    <property type="entry name" value="tRNA wybutosine-synthesizing protein 2/3/4"/>
    <property type="match status" value="1"/>
</dbReference>
<evidence type="ECO:0000313" key="10">
    <source>
        <dbReference type="EMBL" id="KAK9133426.1"/>
    </source>
</evidence>
<dbReference type="SUPFAM" id="SSF117281">
    <property type="entry name" value="Kelch motif"/>
    <property type="match status" value="1"/>
</dbReference>
<accession>A0AAP0JHC5</accession>
<dbReference type="SUPFAM" id="SSF53335">
    <property type="entry name" value="S-adenosyl-L-methionine-dependent methyltransferases"/>
    <property type="match status" value="1"/>
</dbReference>
<feature type="compositionally biased region" description="Low complexity" evidence="8">
    <location>
        <begin position="633"/>
        <end position="643"/>
    </location>
</feature>
<dbReference type="InterPro" id="IPR006652">
    <property type="entry name" value="Kelch_1"/>
</dbReference>
<evidence type="ECO:0000256" key="6">
    <source>
        <dbReference type="ARBA" id="ARBA00049202"/>
    </source>
</evidence>
<keyword evidence="5" id="KW-0819">tRNA processing</keyword>
<dbReference type="InterPro" id="IPR003827">
    <property type="entry name" value="tRNA_yW-synthesising"/>
</dbReference>
<gene>
    <name evidence="10" type="ORF">Scep_012954</name>
</gene>
<dbReference type="PANTHER" id="PTHR23245:SF25">
    <property type="entry name" value="TRNA WYBUTOSINE-SYNTHESIZING PROTEIN 2 HOMOLOG"/>
    <property type="match status" value="1"/>
</dbReference>
<comment type="catalytic activity">
    <reaction evidence="7">
        <text>4-demethylwyosine(37) in tRNA(Phe) + S-adenosyl-L-methionine = 4-demethyl-7-[(3S)-3-amino-3-carboxypropyl]wyosine(37) in tRNA(Phe) + S-methyl-5'-thioadenosine + H(+)</text>
        <dbReference type="Rhea" id="RHEA:36355"/>
        <dbReference type="Rhea" id="RHEA-COMP:10164"/>
        <dbReference type="Rhea" id="RHEA-COMP:10378"/>
        <dbReference type="ChEBI" id="CHEBI:15378"/>
        <dbReference type="ChEBI" id="CHEBI:17509"/>
        <dbReference type="ChEBI" id="CHEBI:59789"/>
        <dbReference type="ChEBI" id="CHEBI:64315"/>
        <dbReference type="ChEBI" id="CHEBI:73550"/>
        <dbReference type="EC" id="2.5.1.114"/>
    </reaction>
</comment>
<feature type="region of interest" description="Disordered" evidence="8">
    <location>
        <begin position="615"/>
        <end position="651"/>
    </location>
</feature>
<dbReference type="AlphaFoldDB" id="A0AAP0JHC5"/>
<evidence type="ECO:0000256" key="5">
    <source>
        <dbReference type="ARBA" id="ARBA00022694"/>
    </source>
</evidence>
<dbReference type="InterPro" id="IPR015915">
    <property type="entry name" value="Kelch-typ_b-propeller"/>
</dbReference>
<dbReference type="GO" id="GO:0031591">
    <property type="term" value="P:wybutosine biosynthetic process"/>
    <property type="evidence" value="ECO:0007669"/>
    <property type="project" value="TreeGrafter"/>
</dbReference>
<dbReference type="Pfam" id="PF24681">
    <property type="entry name" value="Kelch_KLHDC2_KLHL20_DRC7"/>
    <property type="match status" value="1"/>
</dbReference>
<evidence type="ECO:0000256" key="4">
    <source>
        <dbReference type="ARBA" id="ARBA00022691"/>
    </source>
</evidence>
<dbReference type="SMART" id="SM00612">
    <property type="entry name" value="Kelch"/>
    <property type="match status" value="3"/>
</dbReference>
<keyword evidence="2" id="KW-0489">Methyltransferase</keyword>
<comment type="caution">
    <text evidence="10">The sequence shown here is derived from an EMBL/GenBank/DDBJ whole genome shotgun (WGS) entry which is preliminary data.</text>
</comment>
<dbReference type="EMBL" id="JBBNAG010000005">
    <property type="protein sequence ID" value="KAK9133426.1"/>
    <property type="molecule type" value="Genomic_DNA"/>
</dbReference>
<dbReference type="Gene3D" id="3.30.1960.10">
    <property type="entry name" value="tRNA wybutosine-synthesizing-like"/>
    <property type="match status" value="1"/>
</dbReference>
<evidence type="ECO:0000256" key="2">
    <source>
        <dbReference type="ARBA" id="ARBA00022603"/>
    </source>
</evidence>
<dbReference type="Gene3D" id="3.40.50.150">
    <property type="entry name" value="Vaccinia Virus protein VP39"/>
    <property type="match status" value="1"/>
</dbReference>
<evidence type="ECO:0000259" key="9">
    <source>
        <dbReference type="PROSITE" id="PS51684"/>
    </source>
</evidence>
<dbReference type="PANTHER" id="PTHR23245">
    <property type="entry name" value="TRNA METHYLTRANSFERASE"/>
    <property type="match status" value="1"/>
</dbReference>
<comment type="pathway">
    <text evidence="1">tRNA modification; wybutosine-tRNA(Phe) biosynthesis.</text>
</comment>
<dbReference type="Pfam" id="PF02475">
    <property type="entry name" value="TRM5-TYW2_MTfase"/>
    <property type="match status" value="1"/>
</dbReference>
<dbReference type="Proteomes" id="UP001419268">
    <property type="component" value="Unassembled WGS sequence"/>
</dbReference>
<evidence type="ECO:0000256" key="7">
    <source>
        <dbReference type="ARBA" id="ARBA00049400"/>
    </source>
</evidence>
<keyword evidence="3" id="KW-0808">Transferase</keyword>
<dbReference type="GO" id="GO:0005737">
    <property type="term" value="C:cytoplasm"/>
    <property type="evidence" value="ECO:0007669"/>
    <property type="project" value="TreeGrafter"/>
</dbReference>
<dbReference type="PROSITE" id="PS51684">
    <property type="entry name" value="SAM_MT_TRM5_TYW2"/>
    <property type="match status" value="1"/>
</dbReference>
<feature type="compositionally biased region" description="Basic and acidic residues" evidence="8">
    <location>
        <begin position="615"/>
        <end position="626"/>
    </location>
</feature>
<reference evidence="10 11" key="1">
    <citation type="submission" date="2024-01" db="EMBL/GenBank/DDBJ databases">
        <title>Genome assemblies of Stephania.</title>
        <authorList>
            <person name="Yang L."/>
        </authorList>
    </citation>
    <scope>NUCLEOTIDE SEQUENCE [LARGE SCALE GENOMIC DNA]</scope>
    <source>
        <strain evidence="10">JXDWG</strain>
        <tissue evidence="10">Leaf</tissue>
    </source>
</reference>
<dbReference type="GO" id="GO:0030488">
    <property type="term" value="P:tRNA methylation"/>
    <property type="evidence" value="ECO:0007669"/>
    <property type="project" value="TreeGrafter"/>
</dbReference>
<sequence>MVSVTYYEFNLRNESMMKKMKDLHFGIYTKSPGSQIITPHIAWLLTGHLHDSSFMVRSTVGLALILATSTIGGVNGDLDARVRIGGRWTCNTYNVIDINAILHEVNQGPNAPGCNARPGVLGDNIKFQVEPFILAVECRDLDSAQRLVSIAVASGFRESGISSASKRVIVGIRCSIRLEVPLGRVGGFWCRRSMLGFWWGLRMRRWKVQRNRKLNELKCLWRNKRSVLPVWGSVKYTCNALYGLSCLSNVMDVKGEKGKAKCGFSYITSHGNAGGLGAHDCSISVSKLVTIGEQVEKIFLWGHSVSILDDKHHSKALIFGGFGGFGRHARRNYTMLLDTQSGLLEAANFKSCPSPRMGHTSSVVGDLVFVIGGRGDPLKILNDVWMLDVDENEWRLLECAGSVFPPRHRHAAAVAGGSKIFIFGGLNNVTIFASMYVLDTESLRWNEVTVQGEWPTARHSHAMVSNGSQLFMFGGYDGEKALDDLYSFNIRTYLWKKEKTVGRIPRERFSHSMFIYKNYLGIIGGCPIRQHYQELALLDMQSGIWKHVMLNSAMSYLFVRSSANVVGDDLVMIGGGAACYAFGAKFSEPVKMNLHQLLSTNALLASSGMMDKHGIHKAEGHSKDNDGSMLGFSESSEASTESSNLNEMHDGIPELSGRKCWVLKLERKHGKKGKDILKKFGWLDLGRKVYSCENGTHISLPVTGKFCAIFHKNELDRKHEFLGANNHLQEPVVAEKFSMEDISSETALNHLFSFGGSFCTDEVLESNTTPLIPHMVMSEAVGPLIKKWGLPTNLMEQIPTRWERLGDIVVLPATSFKDPAWASIENELWPAIAKSLRTSRLARQGRIAPTGTRDSTLEVLVGDNGWVHHRENGILYSFDATKCMFSWGNLSEKLRMSNLDCRDEVIVDLFAGIGYFVLPFLVGAKAKLVYACEWNPHAVDALRHNIQANSVADRCVILEGDNRVVAPKGVAHRVCLGLLPSSQNSWLTAVRALRVEGGMLHVHENVKDSEEGLWSEHLAKSIHDLAKSEGFCWEVAVEHVERVKWYGPHIRHLVADVRCKQLQI</sequence>
<dbReference type="InterPro" id="IPR029063">
    <property type="entry name" value="SAM-dependent_MTases_sf"/>
</dbReference>
<dbReference type="InterPro" id="IPR036602">
    <property type="entry name" value="tRNA_yW-synthesising-like_sf"/>
</dbReference>
<dbReference type="GO" id="GO:0008175">
    <property type="term" value="F:tRNA methyltransferase activity"/>
    <property type="evidence" value="ECO:0007669"/>
    <property type="project" value="TreeGrafter"/>
</dbReference>
<dbReference type="InterPro" id="IPR030382">
    <property type="entry name" value="MeTrfase_TRM5/TYW2"/>
</dbReference>
<dbReference type="Pfam" id="PF02676">
    <property type="entry name" value="TYW3"/>
    <property type="match status" value="1"/>
</dbReference>
<dbReference type="InterPro" id="IPR056743">
    <property type="entry name" value="TRM5-TYW2-like_MTfase"/>
</dbReference>
<evidence type="ECO:0000256" key="3">
    <source>
        <dbReference type="ARBA" id="ARBA00022679"/>
    </source>
</evidence>
<name>A0AAP0JHC5_9MAGN</name>
<dbReference type="InterPro" id="IPR056744">
    <property type="entry name" value="TRM5/TYW2-like_N"/>
</dbReference>
<dbReference type="SUPFAM" id="SSF111278">
    <property type="entry name" value="SSo0622-like"/>
    <property type="match status" value="1"/>
</dbReference>
<evidence type="ECO:0000313" key="11">
    <source>
        <dbReference type="Proteomes" id="UP001419268"/>
    </source>
</evidence>
<keyword evidence="4" id="KW-0949">S-adenosyl-L-methionine</keyword>
<dbReference type="Pfam" id="PF25133">
    <property type="entry name" value="TYW2_N_2"/>
    <property type="match status" value="1"/>
</dbReference>
<proteinExistence type="predicted"/>
<evidence type="ECO:0000256" key="1">
    <source>
        <dbReference type="ARBA" id="ARBA00004797"/>
    </source>
</evidence>
<dbReference type="CDD" id="cd02440">
    <property type="entry name" value="AdoMet_MTases"/>
    <property type="match status" value="1"/>
</dbReference>
<comment type="catalytic activity">
    <reaction evidence="6">
        <text>4-demethyl-7-[(3S)-3-amino-3-carboxypropyl]wyosine(37) in tRNA(Phe) + S-adenosyl-L-methionine = 7-[(3S)-3-amino-3-carboxypropyl]wyosine(37) in tRNA(Phe) + S-adenosyl-L-homocysteine + H(+)</text>
        <dbReference type="Rhea" id="RHEA:36635"/>
        <dbReference type="Rhea" id="RHEA-COMP:10378"/>
        <dbReference type="Rhea" id="RHEA-COMP:10379"/>
        <dbReference type="ChEBI" id="CHEBI:15378"/>
        <dbReference type="ChEBI" id="CHEBI:57856"/>
        <dbReference type="ChEBI" id="CHEBI:59789"/>
        <dbReference type="ChEBI" id="CHEBI:73543"/>
        <dbReference type="ChEBI" id="CHEBI:73550"/>
        <dbReference type="EC" id="2.1.1.282"/>
    </reaction>
</comment>
<keyword evidence="11" id="KW-1185">Reference proteome</keyword>